<dbReference type="GO" id="GO:0007155">
    <property type="term" value="P:cell adhesion"/>
    <property type="evidence" value="ECO:0007669"/>
    <property type="project" value="UniProtKB-KW"/>
</dbReference>
<accession>A0A8D2AK47</accession>
<dbReference type="InterPro" id="IPR001427">
    <property type="entry name" value="RNaseA"/>
</dbReference>
<dbReference type="Proteomes" id="UP000694564">
    <property type="component" value="Chromosome 2"/>
</dbReference>
<dbReference type="InterPro" id="IPR023412">
    <property type="entry name" value="RNaseA_domain"/>
</dbReference>
<keyword evidence="8" id="KW-0278">Fertilization</keyword>
<evidence type="ECO:0000256" key="7">
    <source>
        <dbReference type="ARBA" id="ARBA00023180"/>
    </source>
</evidence>
<dbReference type="GeneTree" id="ENSGT00730000111443"/>
<evidence type="ECO:0000256" key="8">
    <source>
        <dbReference type="ARBA" id="ARBA00023279"/>
    </source>
</evidence>
<comment type="subcellular location">
    <subcellularLocation>
        <location evidence="1">Secreted</location>
    </subcellularLocation>
</comment>
<evidence type="ECO:0000256" key="2">
    <source>
        <dbReference type="ARBA" id="ARBA00005600"/>
    </source>
</evidence>
<comment type="similarity">
    <text evidence="2">Belongs to the pancreatic ribonuclease family.</text>
</comment>
<organism evidence="12 13">
    <name type="scientific">Sciurus vulgaris</name>
    <name type="common">Eurasian red squirrel</name>
    <dbReference type="NCBI Taxonomy" id="55149"/>
    <lineage>
        <taxon>Eukaryota</taxon>
        <taxon>Metazoa</taxon>
        <taxon>Chordata</taxon>
        <taxon>Craniata</taxon>
        <taxon>Vertebrata</taxon>
        <taxon>Euteleostomi</taxon>
        <taxon>Mammalia</taxon>
        <taxon>Eutheria</taxon>
        <taxon>Euarchontoglires</taxon>
        <taxon>Glires</taxon>
        <taxon>Rodentia</taxon>
        <taxon>Sciuromorpha</taxon>
        <taxon>Sciuridae</taxon>
        <taxon>Sciurinae</taxon>
        <taxon>Sciurini</taxon>
        <taxon>Sciurus</taxon>
    </lineage>
</organism>
<gene>
    <name evidence="12" type="primary">RNASE10</name>
</gene>
<evidence type="ECO:0000256" key="1">
    <source>
        <dbReference type="ARBA" id="ARBA00004613"/>
    </source>
</evidence>
<dbReference type="Ensembl" id="ENSSVLT00005002378.1">
    <property type="protein sequence ID" value="ENSSVLP00005002166.1"/>
    <property type="gene ID" value="ENSSVLG00005001759.1"/>
</dbReference>
<protein>
    <recommendedName>
        <fullName evidence="3">Inactive ribonuclease-like protein 10</fullName>
    </recommendedName>
</protein>
<dbReference type="Gene3D" id="3.10.130.10">
    <property type="entry name" value="Ribonuclease A-like domain"/>
    <property type="match status" value="1"/>
</dbReference>
<dbReference type="AlphaFoldDB" id="A0A8D2AK47"/>
<evidence type="ECO:0000313" key="12">
    <source>
        <dbReference type="Ensembl" id="ENSSVLP00005002166.1"/>
    </source>
</evidence>
<dbReference type="PRINTS" id="PR00794">
    <property type="entry name" value="RIBONUCLEASE"/>
</dbReference>
<evidence type="ECO:0000256" key="3">
    <source>
        <dbReference type="ARBA" id="ARBA00021355"/>
    </source>
</evidence>
<name>A0A8D2AK47_SCIVU</name>
<evidence type="ECO:0000256" key="5">
    <source>
        <dbReference type="ARBA" id="ARBA00022729"/>
    </source>
</evidence>
<dbReference type="CDD" id="cd00163">
    <property type="entry name" value="RNase_A"/>
    <property type="match status" value="1"/>
</dbReference>
<reference evidence="12" key="1">
    <citation type="submission" date="2025-08" db="UniProtKB">
        <authorList>
            <consortium name="Ensembl"/>
        </authorList>
    </citation>
    <scope>IDENTIFICATION</scope>
</reference>
<dbReference type="GO" id="GO:0007338">
    <property type="term" value="P:single fertilization"/>
    <property type="evidence" value="ECO:0007669"/>
    <property type="project" value="UniProtKB-KW"/>
</dbReference>
<keyword evidence="7" id="KW-0325">Glycoprotein</keyword>
<dbReference type="PANTHER" id="PTHR11437">
    <property type="entry name" value="RIBONUCLEASE"/>
    <property type="match status" value="1"/>
</dbReference>
<dbReference type="GO" id="GO:0050830">
    <property type="term" value="P:defense response to Gram-positive bacterium"/>
    <property type="evidence" value="ECO:0007669"/>
    <property type="project" value="TreeGrafter"/>
</dbReference>
<dbReference type="GO" id="GO:0005576">
    <property type="term" value="C:extracellular region"/>
    <property type="evidence" value="ECO:0007669"/>
    <property type="project" value="UniProtKB-SubCell"/>
</dbReference>
<evidence type="ECO:0000256" key="10">
    <source>
        <dbReference type="SAM" id="MobiDB-lite"/>
    </source>
</evidence>
<dbReference type="SUPFAM" id="SSF54076">
    <property type="entry name" value="RNase A-like"/>
    <property type="match status" value="1"/>
</dbReference>
<reference evidence="12" key="2">
    <citation type="submission" date="2025-09" db="UniProtKB">
        <authorList>
            <consortium name="Ensembl"/>
        </authorList>
    </citation>
    <scope>IDENTIFICATION</scope>
</reference>
<evidence type="ECO:0000259" key="11">
    <source>
        <dbReference type="SMART" id="SM00092"/>
    </source>
</evidence>
<dbReference type="GO" id="GO:0003676">
    <property type="term" value="F:nucleic acid binding"/>
    <property type="evidence" value="ECO:0007669"/>
    <property type="project" value="InterPro"/>
</dbReference>
<dbReference type="OrthoDB" id="9830114at2759"/>
<comment type="function">
    <text evidence="9">Secreted proximal epididymal protein required for post-testicular sperm maturation and male fertility. May be involved in sperm adhesion to the egg zona pellucida. Does not have ribonuclease activity.</text>
</comment>
<evidence type="ECO:0000256" key="9">
    <source>
        <dbReference type="ARBA" id="ARBA00045197"/>
    </source>
</evidence>
<dbReference type="PANTHER" id="PTHR11437:SF63">
    <property type="entry name" value="INACTIVE RIBONUCLEASE-LIKE PROTEIN 10"/>
    <property type="match status" value="1"/>
</dbReference>
<keyword evidence="5" id="KW-0732">Signal</keyword>
<dbReference type="SMART" id="SM00092">
    <property type="entry name" value="RNAse_Pc"/>
    <property type="match status" value="1"/>
</dbReference>
<keyword evidence="4" id="KW-0964">Secreted</keyword>
<dbReference type="InterPro" id="IPR036816">
    <property type="entry name" value="RNaseA-like_dom_sf"/>
</dbReference>
<evidence type="ECO:0000313" key="13">
    <source>
        <dbReference type="Proteomes" id="UP000694564"/>
    </source>
</evidence>
<feature type="region of interest" description="Disordered" evidence="10">
    <location>
        <begin position="70"/>
        <end position="90"/>
    </location>
</feature>
<proteinExistence type="inferred from homology"/>
<dbReference type="FunFam" id="3.10.130.10:FF:000002">
    <property type="entry name" value="Inactive ribonuclease-like protein 10"/>
    <property type="match status" value="1"/>
</dbReference>
<sequence length="216" mass="24044">MKLTLVQIFFMLLLLLLGLGLGLGLGLHMASVVLEDSDQPLNQFWSSDSQDKVEATEEGKGMQTTESLVLSNNGTGEPGWPEDNISSEDEVGGNRVLRDKTLLRSNKEDLRLGLEARECNTMMANKMKEHNRSCITEYTFIHENLNTVKAVCSSPVVACDLKGAKCHRSPRPFDLTFCKLSKPGQVTPKCNYMTFIMERVIIITCNAMNLQLTSIQ</sequence>
<evidence type="ECO:0000256" key="6">
    <source>
        <dbReference type="ARBA" id="ARBA00022889"/>
    </source>
</evidence>
<keyword evidence="6" id="KW-0130">Cell adhesion</keyword>
<keyword evidence="13" id="KW-1185">Reference proteome</keyword>
<evidence type="ECO:0000256" key="4">
    <source>
        <dbReference type="ARBA" id="ARBA00022525"/>
    </source>
</evidence>
<dbReference type="Pfam" id="PF00074">
    <property type="entry name" value="RnaseA"/>
    <property type="match status" value="1"/>
</dbReference>
<feature type="domain" description="Ribonuclease A-domain" evidence="11">
    <location>
        <begin position="107"/>
        <end position="210"/>
    </location>
</feature>